<dbReference type="KEGG" id="dwu:DVJ83_16220"/>
<evidence type="ECO:0000313" key="3">
    <source>
        <dbReference type="EMBL" id="AXH00699.1"/>
    </source>
</evidence>
<dbReference type="EMBL" id="CP031163">
    <property type="protein sequence ID" value="AXH00699.1"/>
    <property type="molecule type" value="Genomic_DNA"/>
</dbReference>
<feature type="transmembrane region" description="Helical" evidence="2">
    <location>
        <begin position="153"/>
        <end position="173"/>
    </location>
</feature>
<keyword evidence="2" id="KW-0812">Transmembrane</keyword>
<evidence type="ECO:0000313" key="4">
    <source>
        <dbReference type="Proteomes" id="UP000253744"/>
    </source>
</evidence>
<evidence type="ECO:0000256" key="2">
    <source>
        <dbReference type="SAM" id="Phobius"/>
    </source>
</evidence>
<gene>
    <name evidence="3" type="ORF">DVJ83_16220</name>
</gene>
<feature type="region of interest" description="Disordered" evidence="1">
    <location>
        <begin position="93"/>
        <end position="117"/>
    </location>
</feature>
<feature type="compositionally biased region" description="Basic and acidic residues" evidence="1">
    <location>
        <begin position="96"/>
        <end position="117"/>
    </location>
</feature>
<feature type="transmembrane region" description="Helical" evidence="2">
    <location>
        <begin position="179"/>
        <end position="200"/>
    </location>
</feature>
<name>A0A345ILX6_9DEIO</name>
<evidence type="ECO:0000256" key="1">
    <source>
        <dbReference type="SAM" id="MobiDB-lite"/>
    </source>
</evidence>
<reference evidence="3 4" key="1">
    <citation type="submission" date="2018-07" db="EMBL/GenBank/DDBJ databases">
        <title>Complete Genome and Methylome Analysis of Deinococcus wulumuqiensis NEB 479.</title>
        <authorList>
            <person name="Fomenkov A."/>
            <person name="Luyten Y."/>
            <person name="Vincze T."/>
            <person name="Anton B.P."/>
            <person name="Clark T."/>
            <person name="Roberts R.J."/>
            <person name="Morgan R.D."/>
        </authorList>
    </citation>
    <scope>NUCLEOTIDE SEQUENCE [LARGE SCALE GENOMIC DNA]</scope>
    <source>
        <strain evidence="3 4">NEB 479</strain>
        <plasmid evidence="4">Plasmid pdrdi</plasmid>
    </source>
</reference>
<keyword evidence="2" id="KW-0472">Membrane</keyword>
<keyword evidence="3" id="KW-0614">Plasmid</keyword>
<dbReference type="AlphaFoldDB" id="A0A345ILX6"/>
<geneLocation type="plasmid" evidence="4">
    <name>pdrdi</name>
</geneLocation>
<organism evidence="3 4">
    <name type="scientific">Deinococcus wulumuqiensis</name>
    <dbReference type="NCBI Taxonomy" id="980427"/>
    <lineage>
        <taxon>Bacteria</taxon>
        <taxon>Thermotogati</taxon>
        <taxon>Deinococcota</taxon>
        <taxon>Deinococci</taxon>
        <taxon>Deinococcales</taxon>
        <taxon>Deinococcaceae</taxon>
        <taxon>Deinococcus</taxon>
    </lineage>
</organism>
<proteinExistence type="predicted"/>
<protein>
    <submittedName>
        <fullName evidence="3">Uncharacterized protein</fullName>
    </submittedName>
</protein>
<dbReference type="Proteomes" id="UP000253744">
    <property type="component" value="Plasmid pDrdI"/>
</dbReference>
<accession>A0A345ILX6</accession>
<sequence length="213" mass="24127">MSHVADVIRKAGLLEQQFKALGAQGRGLRERALDLDIRYPQDIFDDLSYISSWRNAVAHFEVDDLPTEEVPRFEAACERITLFMDAHLARHGAPRRRAEARQSKPQEPETQREDEQRQERLLQAALGLNTPQAAQEQQALEPAGPPHPAERRIALLLAFIGVPIWFAIGYAFIARNDHSFSGGGLVLLIFHGLFCLKMFWRLVFPASPSQQQH</sequence>
<keyword evidence="2" id="KW-1133">Transmembrane helix</keyword>